<dbReference type="EMBL" id="DROK01000194">
    <property type="protein sequence ID" value="HHI97533.1"/>
    <property type="molecule type" value="Genomic_DNA"/>
</dbReference>
<keyword evidence="4" id="KW-0808">Transferase</keyword>
<comment type="subcellular location">
    <subcellularLocation>
        <location evidence="1">Cell membrane</location>
        <topology evidence="1">Multi-pass membrane protein</topology>
    </subcellularLocation>
</comment>
<reference evidence="10" key="1">
    <citation type="journal article" date="2020" name="mSystems">
        <title>Genome- and Community-Level Interaction Insights into Carbon Utilization and Element Cycling Functions of Hydrothermarchaeota in Hydrothermal Sediment.</title>
        <authorList>
            <person name="Zhou Z."/>
            <person name="Liu Y."/>
            <person name="Xu W."/>
            <person name="Pan J."/>
            <person name="Luo Z.H."/>
            <person name="Li M."/>
        </authorList>
    </citation>
    <scope>NUCLEOTIDE SEQUENCE [LARGE SCALE GENOMIC DNA]</scope>
    <source>
        <strain evidence="10">HyVt-533</strain>
    </source>
</reference>
<dbReference type="AlphaFoldDB" id="A0A7V5P0C8"/>
<keyword evidence="6 8" id="KW-1133">Transmembrane helix</keyword>
<evidence type="ECO:0000256" key="2">
    <source>
        <dbReference type="ARBA" id="ARBA00022475"/>
    </source>
</evidence>
<feature type="transmembrane region" description="Helical" evidence="8">
    <location>
        <begin position="12"/>
        <end position="30"/>
    </location>
</feature>
<proteinExistence type="predicted"/>
<keyword evidence="2" id="KW-1003">Cell membrane</keyword>
<feature type="transmembrane region" description="Helical" evidence="8">
    <location>
        <begin position="166"/>
        <end position="185"/>
    </location>
</feature>
<feature type="transmembrane region" description="Helical" evidence="8">
    <location>
        <begin position="197"/>
        <end position="214"/>
    </location>
</feature>
<dbReference type="InterPro" id="IPR050297">
    <property type="entry name" value="LipidA_mod_glycosyltrf_83"/>
</dbReference>
<sequence>MKGFLASLYSPAGLFLFVLLAARLTFIQQIGLNLTPDEAYYWDWSRSLAWGYYSKPPLVAWLIHLSTLKLGHSEYAVRVPAALCHTLYLAFIYYLGQRLFDRKVGLWAAVAAAASPISAVYSFVMTIDPPLFAFWAAALCLAWQASESRKITDFLKLGLVVGLGLLTKQTMVAFLPLYFAWLAAFPAKRDLLREKRLYLAPLLALLLFLPNLYWNMQHGWITFKHTSTHFQEETFNWTGPLKFLLEQAGVITPVIFGLILLVFYTYLKRPKLRKNEKLGFLFFFSAIPLALVLPLALLRKVNANWPHPFYASAFVLTSALILRGRWPEGKGAFWRKIFFLGVVFGMFLMVTTYQLPRTPQKFPPKIQRLLYKFYGWKELATAATPYLKEGLPVITVRRDYAAELAFYLPQRPRPYVFWRGSIESQYDLWDGLPDLLGQDALLVLKHEGEIRRYGICFEEVKYLSSWEKNIFGKRRRAYFYYGYRLKDCPYLGPK</sequence>
<dbReference type="GO" id="GO:0016763">
    <property type="term" value="F:pentosyltransferase activity"/>
    <property type="evidence" value="ECO:0007669"/>
    <property type="project" value="TreeGrafter"/>
</dbReference>
<evidence type="ECO:0000256" key="6">
    <source>
        <dbReference type="ARBA" id="ARBA00022989"/>
    </source>
</evidence>
<evidence type="ECO:0000256" key="7">
    <source>
        <dbReference type="ARBA" id="ARBA00023136"/>
    </source>
</evidence>
<dbReference type="Pfam" id="PF13231">
    <property type="entry name" value="PMT_2"/>
    <property type="match status" value="1"/>
</dbReference>
<feature type="transmembrane region" description="Helical" evidence="8">
    <location>
        <begin position="309"/>
        <end position="326"/>
    </location>
</feature>
<dbReference type="PANTHER" id="PTHR33908">
    <property type="entry name" value="MANNOSYLTRANSFERASE YKCB-RELATED"/>
    <property type="match status" value="1"/>
</dbReference>
<dbReference type="GO" id="GO:0005886">
    <property type="term" value="C:plasma membrane"/>
    <property type="evidence" value="ECO:0007669"/>
    <property type="project" value="UniProtKB-SubCell"/>
</dbReference>
<comment type="caution">
    <text evidence="10">The sequence shown here is derived from an EMBL/GenBank/DDBJ whole genome shotgun (WGS) entry which is preliminary data.</text>
</comment>
<feature type="transmembrane region" description="Helical" evidence="8">
    <location>
        <begin position="106"/>
        <end position="124"/>
    </location>
</feature>
<dbReference type="PANTHER" id="PTHR33908:SF11">
    <property type="entry name" value="MEMBRANE PROTEIN"/>
    <property type="match status" value="1"/>
</dbReference>
<feature type="transmembrane region" description="Helical" evidence="8">
    <location>
        <begin position="279"/>
        <end position="297"/>
    </location>
</feature>
<dbReference type="InterPro" id="IPR038731">
    <property type="entry name" value="RgtA/B/C-like"/>
</dbReference>
<evidence type="ECO:0000256" key="5">
    <source>
        <dbReference type="ARBA" id="ARBA00022692"/>
    </source>
</evidence>
<evidence type="ECO:0000256" key="8">
    <source>
        <dbReference type="SAM" id="Phobius"/>
    </source>
</evidence>
<accession>A0A7V5P0C8</accession>
<protein>
    <submittedName>
        <fullName evidence="10">Glycosyltransferase family 39 protein</fullName>
    </submittedName>
</protein>
<feature type="domain" description="Glycosyltransferase RgtA/B/C/D-like" evidence="9">
    <location>
        <begin position="54"/>
        <end position="214"/>
    </location>
</feature>
<evidence type="ECO:0000256" key="3">
    <source>
        <dbReference type="ARBA" id="ARBA00022676"/>
    </source>
</evidence>
<dbReference type="GO" id="GO:0009103">
    <property type="term" value="P:lipopolysaccharide biosynthetic process"/>
    <property type="evidence" value="ECO:0007669"/>
    <property type="project" value="UniProtKB-ARBA"/>
</dbReference>
<name>A0A7V5P0C8_9BACT</name>
<keyword evidence="7 8" id="KW-0472">Membrane</keyword>
<feature type="transmembrane region" description="Helical" evidence="8">
    <location>
        <begin position="248"/>
        <end position="267"/>
    </location>
</feature>
<keyword evidence="3" id="KW-0328">Glycosyltransferase</keyword>
<gene>
    <name evidence="10" type="ORF">ENJ96_06745</name>
</gene>
<keyword evidence="5 8" id="KW-0812">Transmembrane</keyword>
<feature type="transmembrane region" description="Helical" evidence="8">
    <location>
        <begin position="338"/>
        <end position="355"/>
    </location>
</feature>
<evidence type="ECO:0000256" key="1">
    <source>
        <dbReference type="ARBA" id="ARBA00004651"/>
    </source>
</evidence>
<evidence type="ECO:0000259" key="9">
    <source>
        <dbReference type="Pfam" id="PF13231"/>
    </source>
</evidence>
<organism evidence="10">
    <name type="scientific">Thermodesulfatator atlanticus</name>
    <dbReference type="NCBI Taxonomy" id="501497"/>
    <lineage>
        <taxon>Bacteria</taxon>
        <taxon>Pseudomonadati</taxon>
        <taxon>Thermodesulfobacteriota</taxon>
        <taxon>Thermodesulfobacteria</taxon>
        <taxon>Thermodesulfobacteriales</taxon>
        <taxon>Thermodesulfatatoraceae</taxon>
        <taxon>Thermodesulfatator</taxon>
    </lineage>
</organism>
<evidence type="ECO:0000313" key="10">
    <source>
        <dbReference type="EMBL" id="HHI97533.1"/>
    </source>
</evidence>
<dbReference type="Proteomes" id="UP000886101">
    <property type="component" value="Unassembled WGS sequence"/>
</dbReference>
<evidence type="ECO:0000256" key="4">
    <source>
        <dbReference type="ARBA" id="ARBA00022679"/>
    </source>
</evidence>
<feature type="transmembrane region" description="Helical" evidence="8">
    <location>
        <begin position="75"/>
        <end position="94"/>
    </location>
</feature>